<keyword evidence="4" id="KW-1185">Reference proteome</keyword>
<dbReference type="InterPro" id="IPR036047">
    <property type="entry name" value="F-box-like_dom_sf"/>
</dbReference>
<proteinExistence type="predicted"/>
<evidence type="ECO:0000256" key="1">
    <source>
        <dbReference type="SAM" id="MobiDB-lite"/>
    </source>
</evidence>
<dbReference type="SUPFAM" id="SSF81383">
    <property type="entry name" value="F-box domain"/>
    <property type="match status" value="1"/>
</dbReference>
<organism evidence="3 4">
    <name type="scientific">Hydnum rufescens UP504</name>
    <dbReference type="NCBI Taxonomy" id="1448309"/>
    <lineage>
        <taxon>Eukaryota</taxon>
        <taxon>Fungi</taxon>
        <taxon>Dikarya</taxon>
        <taxon>Basidiomycota</taxon>
        <taxon>Agaricomycotina</taxon>
        <taxon>Agaricomycetes</taxon>
        <taxon>Cantharellales</taxon>
        <taxon>Hydnaceae</taxon>
        <taxon>Hydnum</taxon>
    </lineage>
</organism>
<name>A0A9P6B872_9AGAM</name>
<sequence length="554" mass="62214">MLENTSGQPSRGSPSAMHSPPPAKVLGRLPLELVINVLRQLDAPQLVRCCAVSKDIKKIIDTSLALQYTIKLALAGYEDGRRVGTGRLSTTAVRIERLQEHIDAWNHLNWTPESRVIVPFASALQLAGGVFATFSGETITFVELPSAHSWHSYTQVVVREIESRVANVDGVQAMLFTPTLHVRNLSDNMPHAGAVEPVIHSLDDYSHDVEVSSIQIMGSLLGIVYYDPVCAYSHLEIWEWVTGRLVTELRSLSKDLYSHGACFSSFSFLNPFFFMVPRDAGVIDIYEFSVNGVDVPPSHVASFHLPPIRFGASGSLVVIAEPLPYDEIQPSDDPGKLFDVTGDDRMVRIHWSTWRDVHVRQNDPSNLNDLFAPYSASMERCFDIFVPLRIFREYHKFIPSTCTSTTDQPFDIPWQEWGPKNTRFTNSPTYTRNCFPRHVHGNRSVAVVHSGGTPHLVVRDYSRGRPEWMRRFPKEIAADSRVQLGIDARPLETEGGIHLESNVWSSLPYSCSSRPLGVTLDGPFTYSVLCDDERVLFIKEIEDRPDVELIILTM</sequence>
<dbReference type="Gene3D" id="1.20.1280.50">
    <property type="match status" value="1"/>
</dbReference>
<dbReference type="PROSITE" id="PS50181">
    <property type="entry name" value="FBOX"/>
    <property type="match status" value="1"/>
</dbReference>
<dbReference type="OrthoDB" id="2745718at2759"/>
<protein>
    <recommendedName>
        <fullName evidence="2">F-box domain-containing protein</fullName>
    </recommendedName>
</protein>
<comment type="caution">
    <text evidence="3">The sequence shown here is derived from an EMBL/GenBank/DDBJ whole genome shotgun (WGS) entry which is preliminary data.</text>
</comment>
<dbReference type="Pfam" id="PF00646">
    <property type="entry name" value="F-box"/>
    <property type="match status" value="1"/>
</dbReference>
<dbReference type="Proteomes" id="UP000886523">
    <property type="component" value="Unassembled WGS sequence"/>
</dbReference>
<dbReference type="EMBL" id="MU128918">
    <property type="protein sequence ID" value="KAF9519314.1"/>
    <property type="molecule type" value="Genomic_DNA"/>
</dbReference>
<accession>A0A9P6B872</accession>
<evidence type="ECO:0000313" key="4">
    <source>
        <dbReference type="Proteomes" id="UP000886523"/>
    </source>
</evidence>
<feature type="compositionally biased region" description="Polar residues" evidence="1">
    <location>
        <begin position="1"/>
        <end position="13"/>
    </location>
</feature>
<reference evidence="3" key="1">
    <citation type="journal article" date="2020" name="Nat. Commun.">
        <title>Large-scale genome sequencing of mycorrhizal fungi provides insights into the early evolution of symbiotic traits.</title>
        <authorList>
            <person name="Miyauchi S."/>
            <person name="Kiss E."/>
            <person name="Kuo A."/>
            <person name="Drula E."/>
            <person name="Kohler A."/>
            <person name="Sanchez-Garcia M."/>
            <person name="Morin E."/>
            <person name="Andreopoulos B."/>
            <person name="Barry K.W."/>
            <person name="Bonito G."/>
            <person name="Buee M."/>
            <person name="Carver A."/>
            <person name="Chen C."/>
            <person name="Cichocki N."/>
            <person name="Clum A."/>
            <person name="Culley D."/>
            <person name="Crous P.W."/>
            <person name="Fauchery L."/>
            <person name="Girlanda M."/>
            <person name="Hayes R.D."/>
            <person name="Keri Z."/>
            <person name="LaButti K."/>
            <person name="Lipzen A."/>
            <person name="Lombard V."/>
            <person name="Magnuson J."/>
            <person name="Maillard F."/>
            <person name="Murat C."/>
            <person name="Nolan M."/>
            <person name="Ohm R.A."/>
            <person name="Pangilinan J."/>
            <person name="Pereira M.F."/>
            <person name="Perotto S."/>
            <person name="Peter M."/>
            <person name="Pfister S."/>
            <person name="Riley R."/>
            <person name="Sitrit Y."/>
            <person name="Stielow J.B."/>
            <person name="Szollosi G."/>
            <person name="Zifcakova L."/>
            <person name="Stursova M."/>
            <person name="Spatafora J.W."/>
            <person name="Tedersoo L."/>
            <person name="Vaario L.M."/>
            <person name="Yamada A."/>
            <person name="Yan M."/>
            <person name="Wang P."/>
            <person name="Xu J."/>
            <person name="Bruns T."/>
            <person name="Baldrian P."/>
            <person name="Vilgalys R."/>
            <person name="Dunand C."/>
            <person name="Henrissat B."/>
            <person name="Grigoriev I.V."/>
            <person name="Hibbett D."/>
            <person name="Nagy L.G."/>
            <person name="Martin F.M."/>
        </authorList>
    </citation>
    <scope>NUCLEOTIDE SEQUENCE</scope>
    <source>
        <strain evidence="3">UP504</strain>
    </source>
</reference>
<dbReference type="AlphaFoldDB" id="A0A9P6B872"/>
<feature type="domain" description="F-box" evidence="2">
    <location>
        <begin position="23"/>
        <end position="69"/>
    </location>
</feature>
<dbReference type="InterPro" id="IPR001810">
    <property type="entry name" value="F-box_dom"/>
</dbReference>
<feature type="region of interest" description="Disordered" evidence="1">
    <location>
        <begin position="1"/>
        <end position="21"/>
    </location>
</feature>
<evidence type="ECO:0000313" key="3">
    <source>
        <dbReference type="EMBL" id="KAF9519314.1"/>
    </source>
</evidence>
<evidence type="ECO:0000259" key="2">
    <source>
        <dbReference type="PROSITE" id="PS50181"/>
    </source>
</evidence>
<gene>
    <name evidence="3" type="ORF">BS47DRAFT_1379337</name>
</gene>